<sequence length="498" mass="55711">MDDPREPHYTVLKRILRYVCGTLDHGLQLYRSPTTQLIAYSDADWAGCPSTRRSTYGYCVFLGDNLIMWSSKRQHVISRSNAKSEYRSDANVVAEMAWVHIFTNGLPSSLFTEFRSSLSGRPPPAPSVDTFKTNPKYACHISTPSPIPRSHLYVLRNPQWQHAMQDNYNALITNGIRRVLSPMVVVSSKLDVKNAFLHGHLSETVYMHQPLGFVDPTCLDHGTETAYLLLYVDDIILTTSSSALLQHLISFLHSEFSLTDLGPLNYFLGISAHRTDSGMFISQTKYATEILERAHMLNCNPCNTPVDTDSKLGPDGDPFEDPTLFCSLVGALQYLTFTRSDLSYVVQQAGCPSTQRSTSGYCVFLGDNLITWSSKRKHVISRSNAKAEYRGVANAVADTTWVRNLLRELLVPLRSATLVYCDNAGCPFTQRSTSGYCVFLGDNLITWSSKHQHVISRSNAEAEYHGVANAVAETTWVRNLLRELLVPLRSATLVYCDN</sequence>
<accession>A0A699I4M2</accession>
<dbReference type="CDD" id="cd09272">
    <property type="entry name" value="RNase_HI_RT_Ty1"/>
    <property type="match status" value="3"/>
</dbReference>
<dbReference type="PANTHER" id="PTHR11439:SF524">
    <property type="entry name" value="RNA-DIRECTED DNA POLYMERASE, PROTEIN KINASE RLK-PELLE-DLSV FAMILY"/>
    <property type="match status" value="1"/>
</dbReference>
<dbReference type="AlphaFoldDB" id="A0A699I4M2"/>
<feature type="non-terminal residue" evidence="2">
    <location>
        <position position="498"/>
    </location>
</feature>
<dbReference type="InterPro" id="IPR013103">
    <property type="entry name" value="RVT_2"/>
</dbReference>
<protein>
    <recommendedName>
        <fullName evidence="1">Reverse transcriptase Ty1/copia-type domain-containing protein</fullName>
    </recommendedName>
</protein>
<comment type="caution">
    <text evidence="2">The sequence shown here is derived from an EMBL/GenBank/DDBJ whole genome shotgun (WGS) entry which is preliminary data.</text>
</comment>
<proteinExistence type="predicted"/>
<feature type="domain" description="Reverse transcriptase Ty1/copia-type" evidence="1">
    <location>
        <begin position="225"/>
        <end position="306"/>
    </location>
</feature>
<dbReference type="SUPFAM" id="SSF56672">
    <property type="entry name" value="DNA/RNA polymerases"/>
    <property type="match status" value="1"/>
</dbReference>
<name>A0A699I4M2_TANCI</name>
<organism evidence="2">
    <name type="scientific">Tanacetum cinerariifolium</name>
    <name type="common">Dalmatian daisy</name>
    <name type="synonym">Chrysanthemum cinerariifolium</name>
    <dbReference type="NCBI Taxonomy" id="118510"/>
    <lineage>
        <taxon>Eukaryota</taxon>
        <taxon>Viridiplantae</taxon>
        <taxon>Streptophyta</taxon>
        <taxon>Embryophyta</taxon>
        <taxon>Tracheophyta</taxon>
        <taxon>Spermatophyta</taxon>
        <taxon>Magnoliopsida</taxon>
        <taxon>eudicotyledons</taxon>
        <taxon>Gunneridae</taxon>
        <taxon>Pentapetalae</taxon>
        <taxon>asterids</taxon>
        <taxon>campanulids</taxon>
        <taxon>Asterales</taxon>
        <taxon>Asteraceae</taxon>
        <taxon>Asteroideae</taxon>
        <taxon>Anthemideae</taxon>
        <taxon>Anthemidinae</taxon>
        <taxon>Tanacetum</taxon>
    </lineage>
</organism>
<evidence type="ECO:0000313" key="2">
    <source>
        <dbReference type="EMBL" id="GEZ27776.1"/>
    </source>
</evidence>
<dbReference type="InterPro" id="IPR043502">
    <property type="entry name" value="DNA/RNA_pol_sf"/>
</dbReference>
<evidence type="ECO:0000259" key="1">
    <source>
        <dbReference type="Pfam" id="PF07727"/>
    </source>
</evidence>
<gene>
    <name evidence="2" type="ORF">Tci_499749</name>
</gene>
<reference evidence="2" key="1">
    <citation type="journal article" date="2019" name="Sci. Rep.">
        <title>Draft genome of Tanacetum cinerariifolium, the natural source of mosquito coil.</title>
        <authorList>
            <person name="Yamashiro T."/>
            <person name="Shiraishi A."/>
            <person name="Satake H."/>
            <person name="Nakayama K."/>
        </authorList>
    </citation>
    <scope>NUCLEOTIDE SEQUENCE</scope>
</reference>
<dbReference type="Pfam" id="PF07727">
    <property type="entry name" value="RVT_2"/>
    <property type="match status" value="1"/>
</dbReference>
<dbReference type="EMBL" id="BKCJ010260183">
    <property type="protein sequence ID" value="GEZ27776.1"/>
    <property type="molecule type" value="Genomic_DNA"/>
</dbReference>
<dbReference type="PANTHER" id="PTHR11439">
    <property type="entry name" value="GAG-POL-RELATED RETROTRANSPOSON"/>
    <property type="match status" value="1"/>
</dbReference>